<keyword evidence="3" id="KW-1185">Reference proteome</keyword>
<gene>
    <name evidence="2" type="ORF">CLV56_0737</name>
</gene>
<comment type="caution">
    <text evidence="2">The sequence shown here is derived from an EMBL/GenBank/DDBJ whole genome shotgun (WGS) entry which is preliminary data.</text>
</comment>
<feature type="domain" description="D-serine dehydratase-like" evidence="1">
    <location>
        <begin position="291"/>
        <end position="387"/>
    </location>
</feature>
<proteinExistence type="predicted"/>
<accession>A0A2M9BF05</accession>
<dbReference type="InterPro" id="IPR029066">
    <property type="entry name" value="PLP-binding_barrel"/>
</dbReference>
<dbReference type="Pfam" id="PF14031">
    <property type="entry name" value="D-ser_dehydrat"/>
    <property type="match status" value="1"/>
</dbReference>
<dbReference type="InterPro" id="IPR026956">
    <property type="entry name" value="D-ser_dehydrat-like_dom"/>
</dbReference>
<evidence type="ECO:0000313" key="2">
    <source>
        <dbReference type="EMBL" id="PJJ56528.1"/>
    </source>
</evidence>
<name>A0A2M9BF05_9ACTN</name>
<dbReference type="AlphaFoldDB" id="A0A2M9BF05"/>
<dbReference type="InterPro" id="IPR042208">
    <property type="entry name" value="D-ser_dehydrat-like_sf"/>
</dbReference>
<dbReference type="InterPro" id="IPR051466">
    <property type="entry name" value="D-amino_acid_metab_enzyme"/>
</dbReference>
<evidence type="ECO:0000313" key="3">
    <source>
        <dbReference type="Proteomes" id="UP000230842"/>
    </source>
</evidence>
<dbReference type="RefSeq" id="WP_100414397.1">
    <property type="nucleotide sequence ID" value="NZ_PGEZ01000001.1"/>
</dbReference>
<dbReference type="Gene3D" id="2.40.37.20">
    <property type="entry name" value="D-serine dehydratase-like domain"/>
    <property type="match status" value="1"/>
</dbReference>
<evidence type="ECO:0000259" key="1">
    <source>
        <dbReference type="SMART" id="SM01119"/>
    </source>
</evidence>
<sequence>MTASRDPAVDESFLDRVPLPVLVLRGQALEHNLAAMRDYSRRHDVELAPHVKTHLSPQLWRRQEAYGATACTLATVAQVRAMVEHAGVRRVLLANEVVAPGDLAALCRLRREHPDLEVMVFVDSTAAVGAMDRGLARSGADLGPLGVLVEVGPSGGRTGARGVDEARAVARAAAASERLQVVGVSGYEGVLASQGAVADRPRVVDAYLGDGETALRALLDADLVDRRPAILTFGGSDLYPAVVARLADAFDPDDVRVVLRSGCYVLHDHGLYARAQAAMPDGAGLPVFEPVLEVWGPVLSVPEPGRAVVGVGKRDASYDVEPPVPLRRRRDGQETALAELTVERLFDQHAILVGAGTRALAVGDLVAFGISHPCATMDRWRSAWIVDAAGDPVEEIVTLFG</sequence>
<dbReference type="Proteomes" id="UP000230842">
    <property type="component" value="Unassembled WGS sequence"/>
</dbReference>
<dbReference type="PANTHER" id="PTHR28004">
    <property type="entry name" value="ZGC:162816-RELATED"/>
    <property type="match status" value="1"/>
</dbReference>
<dbReference type="SUPFAM" id="SSF51419">
    <property type="entry name" value="PLP-binding barrel"/>
    <property type="match status" value="1"/>
</dbReference>
<reference evidence="2 3" key="1">
    <citation type="submission" date="2017-11" db="EMBL/GenBank/DDBJ databases">
        <title>Genomic Encyclopedia of Archaeal and Bacterial Type Strains, Phase II (KMG-II): From Individual Species to Whole Genera.</title>
        <authorList>
            <person name="Goeker M."/>
        </authorList>
    </citation>
    <scope>NUCLEOTIDE SEQUENCE [LARGE SCALE GENOMIC DNA]</scope>
    <source>
        <strain evidence="2 3">DSM 27763</strain>
    </source>
</reference>
<dbReference type="PANTHER" id="PTHR28004:SF8">
    <property type="entry name" value="D-SERINE DEAMINASE"/>
    <property type="match status" value="1"/>
</dbReference>
<protein>
    <submittedName>
        <fullName evidence="2">D-serine deaminase-like pyridoxal phosphate-dependent protein</fullName>
    </submittedName>
</protein>
<dbReference type="OrthoDB" id="9811417at2"/>
<organism evidence="2 3">
    <name type="scientific">Mumia flava</name>
    <dbReference type="NCBI Taxonomy" id="1348852"/>
    <lineage>
        <taxon>Bacteria</taxon>
        <taxon>Bacillati</taxon>
        <taxon>Actinomycetota</taxon>
        <taxon>Actinomycetes</taxon>
        <taxon>Propionibacteriales</taxon>
        <taxon>Nocardioidaceae</taxon>
        <taxon>Mumia</taxon>
    </lineage>
</organism>
<dbReference type="Gene3D" id="3.20.20.10">
    <property type="entry name" value="Alanine racemase"/>
    <property type="match status" value="1"/>
</dbReference>
<dbReference type="EMBL" id="PGEZ01000001">
    <property type="protein sequence ID" value="PJJ56528.1"/>
    <property type="molecule type" value="Genomic_DNA"/>
</dbReference>
<dbReference type="SMART" id="SM01119">
    <property type="entry name" value="D-ser_dehydrat"/>
    <property type="match status" value="1"/>
</dbReference>